<dbReference type="PANTHER" id="PTHR43798">
    <property type="entry name" value="MONOACYLGLYCEROL LIPASE"/>
    <property type="match status" value="1"/>
</dbReference>
<evidence type="ECO:0000313" key="3">
    <source>
        <dbReference type="EMBL" id="MCY6484392.1"/>
    </source>
</evidence>
<evidence type="ECO:0000259" key="2">
    <source>
        <dbReference type="Pfam" id="PF00561"/>
    </source>
</evidence>
<dbReference type="Pfam" id="PF00561">
    <property type="entry name" value="Abhydrolase_1"/>
    <property type="match status" value="2"/>
</dbReference>
<accession>A0ABT4CZX8</accession>
<dbReference type="SUPFAM" id="SSF53474">
    <property type="entry name" value="alpha/beta-Hydrolases"/>
    <property type="match status" value="1"/>
</dbReference>
<organism evidence="3 4">
    <name type="scientific">Clostridium aestuarii</name>
    <dbReference type="NCBI Taxonomy" id="338193"/>
    <lineage>
        <taxon>Bacteria</taxon>
        <taxon>Bacillati</taxon>
        <taxon>Bacillota</taxon>
        <taxon>Clostridia</taxon>
        <taxon>Eubacteriales</taxon>
        <taxon>Clostridiaceae</taxon>
        <taxon>Clostridium</taxon>
    </lineage>
</organism>
<evidence type="ECO:0000313" key="4">
    <source>
        <dbReference type="Proteomes" id="UP001078443"/>
    </source>
</evidence>
<dbReference type="InterPro" id="IPR000639">
    <property type="entry name" value="Epox_hydrolase-like"/>
</dbReference>
<name>A0ABT4CZX8_9CLOT</name>
<dbReference type="PANTHER" id="PTHR43798:SF31">
    <property type="entry name" value="AB HYDROLASE SUPERFAMILY PROTEIN YCLE"/>
    <property type="match status" value="1"/>
</dbReference>
<feature type="domain" description="AB hydrolase-1" evidence="2">
    <location>
        <begin position="191"/>
        <end position="255"/>
    </location>
</feature>
<dbReference type="PRINTS" id="PR00111">
    <property type="entry name" value="ABHYDROLASE"/>
</dbReference>
<proteinExistence type="predicted"/>
<gene>
    <name evidence="3" type="ORF">OW763_08480</name>
</gene>
<dbReference type="RefSeq" id="WP_268040698.1">
    <property type="nucleotide sequence ID" value="NZ_JAPQER010000003.1"/>
</dbReference>
<comment type="caution">
    <text evidence="3">The sequence shown here is derived from an EMBL/GenBank/DDBJ whole genome shotgun (WGS) entry which is preliminary data.</text>
</comment>
<dbReference type="GO" id="GO:0016787">
    <property type="term" value="F:hydrolase activity"/>
    <property type="evidence" value="ECO:0007669"/>
    <property type="project" value="UniProtKB-KW"/>
</dbReference>
<dbReference type="Proteomes" id="UP001078443">
    <property type="component" value="Unassembled WGS sequence"/>
</dbReference>
<dbReference type="InterPro" id="IPR000073">
    <property type="entry name" value="AB_hydrolase_1"/>
</dbReference>
<protein>
    <submittedName>
        <fullName evidence="3">Alpha/beta hydrolase</fullName>
    </submittedName>
</protein>
<dbReference type="InterPro" id="IPR050266">
    <property type="entry name" value="AB_hydrolase_sf"/>
</dbReference>
<evidence type="ECO:0000256" key="1">
    <source>
        <dbReference type="ARBA" id="ARBA00022801"/>
    </source>
</evidence>
<feature type="domain" description="AB hydrolase-1" evidence="2">
    <location>
        <begin position="22"/>
        <end position="128"/>
    </location>
</feature>
<dbReference type="Gene3D" id="3.40.50.1820">
    <property type="entry name" value="alpha/beta hydrolase"/>
    <property type="match status" value="1"/>
</dbReference>
<dbReference type="EMBL" id="JAPQER010000003">
    <property type="protein sequence ID" value="MCY6484392.1"/>
    <property type="molecule type" value="Genomic_DNA"/>
</dbReference>
<reference evidence="3" key="1">
    <citation type="submission" date="2022-12" db="EMBL/GenBank/DDBJ databases">
        <authorList>
            <person name="Wang J."/>
        </authorList>
    </citation>
    <scope>NUCLEOTIDE SEQUENCE</scope>
    <source>
        <strain evidence="3">HY-45-18</strain>
    </source>
</reference>
<keyword evidence="1 3" id="KW-0378">Hydrolase</keyword>
<sequence>MPHILTDDNTNICYTEKGKGKTIVFIHGWAANKASFAIPAHYLSKKFRVIIYDLRGHGQSDVPENGFTMKRCAEDLEQLMDKLDLEDVTLIAWSMGALVLFEYIKRFGCRRIDKTVIIDMTPKFISDEEWKLGIYDGKLTHEENLKIMSELCCDWKGFVERFTKDIASNLDERQIKAIIKGSMANEPYVLLSMWVAMANSDYREVISKINVPTLILYGEKSTLYPNKASEYLNSKIPNSRVEKFEGCNHLLVMEDTDKFIKVVENFVLDK</sequence>
<dbReference type="PRINTS" id="PR00412">
    <property type="entry name" value="EPOXHYDRLASE"/>
</dbReference>
<dbReference type="InterPro" id="IPR029058">
    <property type="entry name" value="AB_hydrolase_fold"/>
</dbReference>
<keyword evidence="4" id="KW-1185">Reference proteome</keyword>